<organism evidence="1 2">
    <name type="scientific">Vaccinium darrowii</name>
    <dbReference type="NCBI Taxonomy" id="229202"/>
    <lineage>
        <taxon>Eukaryota</taxon>
        <taxon>Viridiplantae</taxon>
        <taxon>Streptophyta</taxon>
        <taxon>Embryophyta</taxon>
        <taxon>Tracheophyta</taxon>
        <taxon>Spermatophyta</taxon>
        <taxon>Magnoliopsida</taxon>
        <taxon>eudicotyledons</taxon>
        <taxon>Gunneridae</taxon>
        <taxon>Pentapetalae</taxon>
        <taxon>asterids</taxon>
        <taxon>Ericales</taxon>
        <taxon>Ericaceae</taxon>
        <taxon>Vaccinioideae</taxon>
        <taxon>Vaccinieae</taxon>
        <taxon>Vaccinium</taxon>
    </lineage>
</organism>
<proteinExistence type="predicted"/>
<protein>
    <submittedName>
        <fullName evidence="1">Uncharacterized protein</fullName>
    </submittedName>
</protein>
<evidence type="ECO:0000313" key="2">
    <source>
        <dbReference type="Proteomes" id="UP000828048"/>
    </source>
</evidence>
<comment type="caution">
    <text evidence="1">The sequence shown here is derived from an EMBL/GenBank/DDBJ whole genome shotgun (WGS) entry which is preliminary data.</text>
</comment>
<dbReference type="Proteomes" id="UP000828048">
    <property type="component" value="Chromosome 1"/>
</dbReference>
<sequence length="108" mass="12375">MAFCNGKTPDANTLVGFDPFDEDDWILRSVPSCFVSSLKTVRIADFDEKPVEMQFIRFLLKNATVLESLTLCSNSDDMEEKQQRKERKVQLNNLPRGSKSCVIKLIWS</sequence>
<keyword evidence="2" id="KW-1185">Reference proteome</keyword>
<gene>
    <name evidence="1" type="ORF">Vadar_000395</name>
</gene>
<evidence type="ECO:0000313" key="1">
    <source>
        <dbReference type="EMBL" id="KAH7842005.1"/>
    </source>
</evidence>
<name>A0ACB7XM51_9ERIC</name>
<dbReference type="EMBL" id="CM037151">
    <property type="protein sequence ID" value="KAH7842005.1"/>
    <property type="molecule type" value="Genomic_DNA"/>
</dbReference>
<accession>A0ACB7XM51</accession>
<reference evidence="1 2" key="1">
    <citation type="journal article" date="2021" name="Hortic Res">
        <title>High-quality reference genome and annotation aids understanding of berry development for evergreen blueberry (Vaccinium darrowii).</title>
        <authorList>
            <person name="Yu J."/>
            <person name="Hulse-Kemp A.M."/>
            <person name="Babiker E."/>
            <person name="Staton M."/>
        </authorList>
    </citation>
    <scope>NUCLEOTIDE SEQUENCE [LARGE SCALE GENOMIC DNA]</scope>
    <source>
        <strain evidence="2">cv. NJ 8807/NJ 8810</strain>
        <tissue evidence="1">Young leaf</tissue>
    </source>
</reference>